<organism evidence="3 4">
    <name type="scientific">candidate division WWE3 bacterium</name>
    <dbReference type="NCBI Taxonomy" id="2053526"/>
    <lineage>
        <taxon>Bacteria</taxon>
        <taxon>Katanobacteria</taxon>
    </lineage>
</organism>
<evidence type="ECO:0000256" key="2">
    <source>
        <dbReference type="ARBA" id="ARBA00022679"/>
    </source>
</evidence>
<keyword evidence="1" id="KW-0489">Methyltransferase</keyword>
<dbReference type="Proteomes" id="UP000740557">
    <property type="component" value="Unassembled WGS sequence"/>
</dbReference>
<evidence type="ECO:0000313" key="3">
    <source>
        <dbReference type="EMBL" id="MCA9308665.1"/>
    </source>
</evidence>
<dbReference type="InterPro" id="IPR029063">
    <property type="entry name" value="SAM-dependent_MTases_sf"/>
</dbReference>
<comment type="caution">
    <text evidence="3">The sequence shown here is derived from an EMBL/GenBank/DDBJ whole genome shotgun (WGS) entry which is preliminary data.</text>
</comment>
<dbReference type="GO" id="GO:0032259">
    <property type="term" value="P:methylation"/>
    <property type="evidence" value="ECO:0007669"/>
    <property type="project" value="UniProtKB-KW"/>
</dbReference>
<protein>
    <submittedName>
        <fullName evidence="3">Cephalosporin hydroxylase</fullName>
    </submittedName>
</protein>
<dbReference type="InterPro" id="IPR007072">
    <property type="entry name" value="RNMT_CmcI"/>
</dbReference>
<dbReference type="PANTHER" id="PTHR40048:SF1">
    <property type="entry name" value="RHAMNOSYL O-METHYLTRANSFERASE"/>
    <property type="match status" value="1"/>
</dbReference>
<keyword evidence="2" id="KW-0808">Transferase</keyword>
<accession>A0A955EC83</accession>
<reference evidence="3" key="2">
    <citation type="journal article" date="2021" name="Microbiome">
        <title>Successional dynamics and alternative stable states in a saline activated sludge microbial community over 9 years.</title>
        <authorList>
            <person name="Wang Y."/>
            <person name="Ye J."/>
            <person name="Ju F."/>
            <person name="Liu L."/>
            <person name="Boyd J.A."/>
            <person name="Deng Y."/>
            <person name="Parks D.H."/>
            <person name="Jiang X."/>
            <person name="Yin X."/>
            <person name="Woodcroft B.J."/>
            <person name="Tyson G.W."/>
            <person name="Hugenholtz P."/>
            <person name="Polz M.F."/>
            <person name="Zhang T."/>
        </authorList>
    </citation>
    <scope>NUCLEOTIDE SEQUENCE</scope>
    <source>
        <strain evidence="3">HKST-UBA79</strain>
    </source>
</reference>
<reference evidence="3" key="1">
    <citation type="submission" date="2020-04" db="EMBL/GenBank/DDBJ databases">
        <authorList>
            <person name="Zhang T."/>
        </authorList>
    </citation>
    <scope>NUCLEOTIDE SEQUENCE</scope>
    <source>
        <strain evidence="3">HKST-UBA79</strain>
    </source>
</reference>
<dbReference type="AlphaFoldDB" id="A0A955EC83"/>
<evidence type="ECO:0000313" key="4">
    <source>
        <dbReference type="Proteomes" id="UP000740557"/>
    </source>
</evidence>
<dbReference type="GO" id="GO:0008168">
    <property type="term" value="F:methyltransferase activity"/>
    <property type="evidence" value="ECO:0007669"/>
    <property type="project" value="UniProtKB-KW"/>
</dbReference>
<dbReference type="PANTHER" id="PTHR40048">
    <property type="entry name" value="RHAMNOSYL O-METHYLTRANSFERASE"/>
    <property type="match status" value="1"/>
</dbReference>
<dbReference type="EMBL" id="JAGQNX010000131">
    <property type="protein sequence ID" value="MCA9308665.1"/>
    <property type="molecule type" value="Genomic_DNA"/>
</dbReference>
<sequence length="210" mass="23743">MKASVVDSFHKLYYDEGILGKTWSQNRFLGVLVQKCPFELLAYQDILYKNKPDLIIETGTAYGGSAYFMACICDILGKGQIVTVDVADFGNLPKHKRIKYIRGSSVDPEVIMKLEELVKNAKKVMVILDSNHSYEHVIEELKLYNGFVTKGQYLIVEDTNVNGHPVRPEHGPGPMEALVEFLQDTTSFETDSEIEPYLSFNPKGYLKKVN</sequence>
<gene>
    <name evidence="3" type="ORF">KC980_04080</name>
</gene>
<dbReference type="GO" id="GO:0005886">
    <property type="term" value="C:plasma membrane"/>
    <property type="evidence" value="ECO:0007669"/>
    <property type="project" value="TreeGrafter"/>
</dbReference>
<dbReference type="Gene3D" id="3.40.50.150">
    <property type="entry name" value="Vaccinia Virus protein VP39"/>
    <property type="match status" value="1"/>
</dbReference>
<dbReference type="SUPFAM" id="SSF53335">
    <property type="entry name" value="S-adenosyl-L-methionine-dependent methyltransferases"/>
    <property type="match status" value="1"/>
</dbReference>
<dbReference type="GO" id="GO:0071770">
    <property type="term" value="P:DIM/DIP cell wall layer assembly"/>
    <property type="evidence" value="ECO:0007669"/>
    <property type="project" value="TreeGrafter"/>
</dbReference>
<name>A0A955EC83_UNCKA</name>
<dbReference type="Pfam" id="PF04989">
    <property type="entry name" value="RMNT_CmcI"/>
    <property type="match status" value="1"/>
</dbReference>
<evidence type="ECO:0000256" key="1">
    <source>
        <dbReference type="ARBA" id="ARBA00022603"/>
    </source>
</evidence>
<dbReference type="GO" id="GO:0008610">
    <property type="term" value="P:lipid biosynthetic process"/>
    <property type="evidence" value="ECO:0007669"/>
    <property type="project" value="InterPro"/>
</dbReference>
<proteinExistence type="predicted"/>